<dbReference type="Proteomes" id="UP000183832">
    <property type="component" value="Unassembled WGS sequence"/>
</dbReference>
<evidence type="ECO:0000313" key="2">
    <source>
        <dbReference type="Proteomes" id="UP000183832"/>
    </source>
</evidence>
<name>A0A1J1IWJ4_9DIPT</name>
<gene>
    <name evidence="1" type="ORF">CLUMA_CG017171</name>
</gene>
<accession>A0A1J1IWJ4</accession>
<sequence length="65" mass="7685">MCFVSNVFSVSECSFFDIFLLSVTCDKFRRDEKCLCLFSDTKYLIQNVNIELRHLRILGKDIQEL</sequence>
<reference evidence="1 2" key="1">
    <citation type="submission" date="2015-04" db="EMBL/GenBank/DDBJ databases">
        <authorList>
            <person name="Syromyatnikov M.Y."/>
            <person name="Popov V.N."/>
        </authorList>
    </citation>
    <scope>NUCLEOTIDE SEQUENCE [LARGE SCALE GENOMIC DNA]</scope>
</reference>
<dbReference type="EMBL" id="CVRI01000061">
    <property type="protein sequence ID" value="CRL04058.1"/>
    <property type="molecule type" value="Genomic_DNA"/>
</dbReference>
<keyword evidence="2" id="KW-1185">Reference proteome</keyword>
<protein>
    <submittedName>
        <fullName evidence="1">CLUMA_CG017171, isoform A</fullName>
    </submittedName>
</protein>
<organism evidence="1 2">
    <name type="scientific">Clunio marinus</name>
    <dbReference type="NCBI Taxonomy" id="568069"/>
    <lineage>
        <taxon>Eukaryota</taxon>
        <taxon>Metazoa</taxon>
        <taxon>Ecdysozoa</taxon>
        <taxon>Arthropoda</taxon>
        <taxon>Hexapoda</taxon>
        <taxon>Insecta</taxon>
        <taxon>Pterygota</taxon>
        <taxon>Neoptera</taxon>
        <taxon>Endopterygota</taxon>
        <taxon>Diptera</taxon>
        <taxon>Nematocera</taxon>
        <taxon>Chironomoidea</taxon>
        <taxon>Chironomidae</taxon>
        <taxon>Clunio</taxon>
    </lineage>
</organism>
<dbReference type="AlphaFoldDB" id="A0A1J1IWJ4"/>
<evidence type="ECO:0000313" key="1">
    <source>
        <dbReference type="EMBL" id="CRL04058.1"/>
    </source>
</evidence>
<proteinExistence type="predicted"/>